<accession>A0ACB6QBF8</accession>
<evidence type="ECO:0000313" key="1">
    <source>
        <dbReference type="EMBL" id="KAF2463928.1"/>
    </source>
</evidence>
<name>A0ACB6QBF8_9PLEO</name>
<sequence length="193" mass="21937">MITHQNFASAMFYKAESYSLDRTPRIYEFSSYRFIVSIVNIFNALWLVESITSLRANIIHLTPFIAKLLSPGEIPSIRTVVFSEEGLHADDLRKRWGKVYVLNVYGQLECAPRVAIKDNATTPAEATRIRIGLGQRTWIVDPQNYNRLVLIRRGYLADPKNTTASFVEDPVWLASDPPEGRGRSGQYSLDITK</sequence>
<gene>
    <name evidence="1" type="ORF">BDR25DRAFT_329473</name>
</gene>
<evidence type="ECO:0000313" key="2">
    <source>
        <dbReference type="Proteomes" id="UP000799755"/>
    </source>
</evidence>
<reference evidence="1" key="1">
    <citation type="journal article" date="2020" name="Stud. Mycol.">
        <title>101 Dothideomycetes genomes: a test case for predicting lifestyles and emergence of pathogens.</title>
        <authorList>
            <person name="Haridas S."/>
            <person name="Albert R."/>
            <person name="Binder M."/>
            <person name="Bloem J."/>
            <person name="Labutti K."/>
            <person name="Salamov A."/>
            <person name="Andreopoulos B."/>
            <person name="Baker S."/>
            <person name="Barry K."/>
            <person name="Bills G."/>
            <person name="Bluhm B."/>
            <person name="Cannon C."/>
            <person name="Castanera R."/>
            <person name="Culley D."/>
            <person name="Daum C."/>
            <person name="Ezra D."/>
            <person name="Gonzalez J."/>
            <person name="Henrissat B."/>
            <person name="Kuo A."/>
            <person name="Liang C."/>
            <person name="Lipzen A."/>
            <person name="Lutzoni F."/>
            <person name="Magnuson J."/>
            <person name="Mondo S."/>
            <person name="Nolan M."/>
            <person name="Ohm R."/>
            <person name="Pangilinan J."/>
            <person name="Park H.-J."/>
            <person name="Ramirez L."/>
            <person name="Alfaro M."/>
            <person name="Sun H."/>
            <person name="Tritt A."/>
            <person name="Yoshinaga Y."/>
            <person name="Zwiers L.-H."/>
            <person name="Turgeon B."/>
            <person name="Goodwin S."/>
            <person name="Spatafora J."/>
            <person name="Crous P."/>
            <person name="Grigoriev I."/>
        </authorList>
    </citation>
    <scope>NUCLEOTIDE SEQUENCE</scope>
    <source>
        <strain evidence="1">ATCC 200398</strain>
    </source>
</reference>
<proteinExistence type="predicted"/>
<comment type="caution">
    <text evidence="1">The sequence shown here is derived from an EMBL/GenBank/DDBJ whole genome shotgun (WGS) entry which is preliminary data.</text>
</comment>
<protein>
    <submittedName>
        <fullName evidence="1">Uncharacterized protein</fullName>
    </submittedName>
</protein>
<keyword evidence="2" id="KW-1185">Reference proteome</keyword>
<organism evidence="1 2">
    <name type="scientific">Lindgomyces ingoldianus</name>
    <dbReference type="NCBI Taxonomy" id="673940"/>
    <lineage>
        <taxon>Eukaryota</taxon>
        <taxon>Fungi</taxon>
        <taxon>Dikarya</taxon>
        <taxon>Ascomycota</taxon>
        <taxon>Pezizomycotina</taxon>
        <taxon>Dothideomycetes</taxon>
        <taxon>Pleosporomycetidae</taxon>
        <taxon>Pleosporales</taxon>
        <taxon>Lindgomycetaceae</taxon>
        <taxon>Lindgomyces</taxon>
    </lineage>
</organism>
<dbReference type="EMBL" id="MU003544">
    <property type="protein sequence ID" value="KAF2463928.1"/>
    <property type="molecule type" value="Genomic_DNA"/>
</dbReference>
<dbReference type="Proteomes" id="UP000799755">
    <property type="component" value="Unassembled WGS sequence"/>
</dbReference>